<dbReference type="OrthoDB" id="552140at2759"/>
<dbReference type="EMBL" id="SPLM01000036">
    <property type="protein sequence ID" value="TMW66211.1"/>
    <property type="molecule type" value="Genomic_DNA"/>
</dbReference>
<proteinExistence type="predicted"/>
<dbReference type="InterPro" id="IPR028034">
    <property type="entry name" value="HU-CCDC81"/>
</dbReference>
<evidence type="ECO:0000313" key="4">
    <source>
        <dbReference type="EMBL" id="TMW66211.1"/>
    </source>
</evidence>
<sequence>MSLYTLKQLLNDCSSRLSRTKCAADKKRETLEDIWRALNDWIDSRFEVGKGVHIATFATISWETCTNSRNQPKLRPLFLLSDTFIKSYGLQQKKPLTPPCLASLEDINFTKIAIKFSKNLTKDLVFSGIRDLLQKIGEVAGAGTPMSITFNIGRLIAKNRCISLVFDPLKFPRALEDQITRSMMGSPPSTLGNMTDFDIPPEDQVDYNGSHPEERLRDALDHHSFPPDGQEALLTHRSNPENVIAFEMSLEEELSQFGLKGSPAKDNPVMDSAYRRHIANLADEVDREAMYAFDQQLQQRRDLDTVALENKMRRQCAEDLQRQLRVQMEERRILKLQQKHELKFVDPSASSFYSEGEQSRLGYDDKDYVRKTKDDLKQCLQEQMYQKEQERMSSQYQHLQDEKTFIRRLRAEMNELEQKQHQEREERRRVLTDAWNRASAVKKLVEFKKKQKAAEQIHQEGIAISPTRANYYPHLPQPKTPHRKHYEPSNGDDFSVGFDIRSVCGD</sequence>
<dbReference type="PANTHER" id="PTHR14362:SF2">
    <property type="entry name" value="COILED-COIL DOMAIN-CONTAINING PROTEIN 81"/>
    <property type="match status" value="1"/>
</dbReference>
<dbReference type="InterPro" id="IPR040673">
    <property type="entry name" value="CCDC81_HU_dom_2"/>
</dbReference>
<evidence type="ECO:0000256" key="1">
    <source>
        <dbReference type="SAM" id="Coils"/>
    </source>
</evidence>
<reference evidence="4" key="1">
    <citation type="submission" date="2019-03" db="EMBL/GenBank/DDBJ databases">
        <title>Long read genome sequence of the mycoparasitic Pythium oligandrum ATCC 38472 isolated from sugarbeet rhizosphere.</title>
        <authorList>
            <person name="Gaulin E."/>
        </authorList>
    </citation>
    <scope>NUCLEOTIDE SEQUENCE</scope>
    <source>
        <strain evidence="4">ATCC 38472_TT</strain>
    </source>
</reference>
<accession>A0A8K1FKM3</accession>
<feature type="coiled-coil region" evidence="1">
    <location>
        <begin position="382"/>
        <end position="433"/>
    </location>
</feature>
<evidence type="ECO:0008006" key="6">
    <source>
        <dbReference type="Google" id="ProtNLM"/>
    </source>
</evidence>
<keyword evidence="5" id="KW-1185">Reference proteome</keyword>
<dbReference type="Pfam" id="PF18289">
    <property type="entry name" value="HU-CCDC81_euk_2"/>
    <property type="match status" value="1"/>
</dbReference>
<gene>
    <name evidence="4" type="ORF">Poli38472_003976</name>
</gene>
<keyword evidence="1" id="KW-0175">Coiled coil</keyword>
<protein>
    <recommendedName>
        <fullName evidence="6">CCDC81 HU domain-containing protein</fullName>
    </recommendedName>
</protein>
<dbReference type="Pfam" id="PF14908">
    <property type="entry name" value="HU-CCDC81_euk_1"/>
    <property type="match status" value="1"/>
</dbReference>
<dbReference type="Proteomes" id="UP000794436">
    <property type="component" value="Unassembled WGS sequence"/>
</dbReference>
<feature type="domain" description="CCDC81 HU" evidence="2">
    <location>
        <begin position="17"/>
        <end position="92"/>
    </location>
</feature>
<evidence type="ECO:0000259" key="3">
    <source>
        <dbReference type="Pfam" id="PF18289"/>
    </source>
</evidence>
<dbReference type="InterPro" id="IPR026295">
    <property type="entry name" value="CCD81"/>
</dbReference>
<dbReference type="AlphaFoldDB" id="A0A8K1FKM3"/>
<organism evidence="4 5">
    <name type="scientific">Pythium oligandrum</name>
    <name type="common">Mycoparasitic fungus</name>
    <dbReference type="NCBI Taxonomy" id="41045"/>
    <lineage>
        <taxon>Eukaryota</taxon>
        <taxon>Sar</taxon>
        <taxon>Stramenopiles</taxon>
        <taxon>Oomycota</taxon>
        <taxon>Peronosporomycetes</taxon>
        <taxon>Pythiales</taxon>
        <taxon>Pythiaceae</taxon>
        <taxon>Pythium</taxon>
    </lineage>
</organism>
<name>A0A8K1FKM3_PYTOL</name>
<dbReference type="PANTHER" id="PTHR14362">
    <property type="entry name" value="COILED-COIL DOMAIN-CONTAINING PROTEIN 81"/>
    <property type="match status" value="1"/>
</dbReference>
<comment type="caution">
    <text evidence="4">The sequence shown here is derived from an EMBL/GenBank/DDBJ whole genome shotgun (WGS) entry which is preliminary data.</text>
</comment>
<dbReference type="GO" id="GO:0005815">
    <property type="term" value="C:microtubule organizing center"/>
    <property type="evidence" value="ECO:0007669"/>
    <property type="project" value="TreeGrafter"/>
</dbReference>
<evidence type="ECO:0000313" key="5">
    <source>
        <dbReference type="Proteomes" id="UP000794436"/>
    </source>
</evidence>
<evidence type="ECO:0000259" key="2">
    <source>
        <dbReference type="Pfam" id="PF14908"/>
    </source>
</evidence>
<feature type="domain" description="CCDC81 HU" evidence="3">
    <location>
        <begin position="105"/>
        <end position="176"/>
    </location>
</feature>